<keyword evidence="2" id="KW-0812">Transmembrane</keyword>
<evidence type="ECO:0000259" key="5">
    <source>
        <dbReference type="Pfam" id="PF06813"/>
    </source>
</evidence>
<proteinExistence type="predicted"/>
<dbReference type="PANTHER" id="PTHR21576">
    <property type="entry name" value="UNCHARACTERIZED NODULIN-LIKE PROTEIN"/>
    <property type="match status" value="1"/>
</dbReference>
<dbReference type="GO" id="GO:0016020">
    <property type="term" value="C:membrane"/>
    <property type="evidence" value="ECO:0007669"/>
    <property type="project" value="UniProtKB-SubCell"/>
</dbReference>
<keyword evidence="7" id="KW-1185">Reference proteome</keyword>
<dbReference type="AlphaFoldDB" id="A0AAN8ZB68"/>
<reference evidence="6 7" key="1">
    <citation type="submission" date="2023-12" db="EMBL/GenBank/DDBJ databases">
        <title>A high-quality genome assembly for Dillenia turbinata (Dilleniales).</title>
        <authorList>
            <person name="Chanderbali A."/>
        </authorList>
    </citation>
    <scope>NUCLEOTIDE SEQUENCE [LARGE SCALE GENOMIC DNA]</scope>
    <source>
        <strain evidence="6">LSX21</strain>
        <tissue evidence="6">Leaf</tissue>
    </source>
</reference>
<evidence type="ECO:0000256" key="3">
    <source>
        <dbReference type="ARBA" id="ARBA00022989"/>
    </source>
</evidence>
<organism evidence="6 7">
    <name type="scientific">Dillenia turbinata</name>
    <dbReference type="NCBI Taxonomy" id="194707"/>
    <lineage>
        <taxon>Eukaryota</taxon>
        <taxon>Viridiplantae</taxon>
        <taxon>Streptophyta</taxon>
        <taxon>Embryophyta</taxon>
        <taxon>Tracheophyta</taxon>
        <taxon>Spermatophyta</taxon>
        <taxon>Magnoliopsida</taxon>
        <taxon>eudicotyledons</taxon>
        <taxon>Gunneridae</taxon>
        <taxon>Pentapetalae</taxon>
        <taxon>Dilleniales</taxon>
        <taxon>Dilleniaceae</taxon>
        <taxon>Dillenia</taxon>
    </lineage>
</organism>
<evidence type="ECO:0000256" key="4">
    <source>
        <dbReference type="ARBA" id="ARBA00023136"/>
    </source>
</evidence>
<comment type="caution">
    <text evidence="6">The sequence shown here is derived from an EMBL/GenBank/DDBJ whole genome shotgun (WGS) entry which is preliminary data.</text>
</comment>
<evidence type="ECO:0000313" key="6">
    <source>
        <dbReference type="EMBL" id="KAK6933794.1"/>
    </source>
</evidence>
<dbReference type="Proteomes" id="UP001370490">
    <property type="component" value="Unassembled WGS sequence"/>
</dbReference>
<dbReference type="PANTHER" id="PTHR21576:SF154">
    <property type="entry name" value="OS04G0502800 PROTEIN"/>
    <property type="match status" value="1"/>
</dbReference>
<dbReference type="InterPro" id="IPR010658">
    <property type="entry name" value="Nodulin-like"/>
</dbReference>
<protein>
    <submittedName>
        <fullName evidence="6">Nodulin-like</fullName>
    </submittedName>
</protein>
<keyword evidence="3" id="KW-1133">Transmembrane helix</keyword>
<keyword evidence="4" id="KW-0472">Membrane</keyword>
<evidence type="ECO:0000256" key="2">
    <source>
        <dbReference type="ARBA" id="ARBA00022692"/>
    </source>
</evidence>
<feature type="domain" description="Nodulin-like" evidence="5">
    <location>
        <begin position="30"/>
        <end position="97"/>
    </location>
</feature>
<accession>A0AAN8ZB68</accession>
<dbReference type="EMBL" id="JBAMMX010000009">
    <property type="protein sequence ID" value="KAK6933794.1"/>
    <property type="molecule type" value="Genomic_DNA"/>
</dbReference>
<evidence type="ECO:0000313" key="7">
    <source>
        <dbReference type="Proteomes" id="UP001370490"/>
    </source>
</evidence>
<comment type="subcellular location">
    <subcellularLocation>
        <location evidence="1">Membrane</location>
        <topology evidence="1">Multi-pass membrane protein</topology>
    </subcellularLocation>
</comment>
<name>A0AAN8ZB68_9MAGN</name>
<sequence length="107" mass="11807">MVRMVELKMMAKVGGHFKLLLNKISRSRLPWVGLGATIWVQIATGNSYNFPLNSSRLKSVLGYSQQQVTILGVANDIGENVGLLSGYVCNKFPPSSLFKNCFWLSGL</sequence>
<gene>
    <name evidence="6" type="ORF">RJ641_036688</name>
</gene>
<evidence type="ECO:0000256" key="1">
    <source>
        <dbReference type="ARBA" id="ARBA00004141"/>
    </source>
</evidence>
<dbReference type="Pfam" id="PF06813">
    <property type="entry name" value="Nodulin-like"/>
    <property type="match status" value="1"/>
</dbReference>